<protein>
    <recommendedName>
        <fullName evidence="4">DUF2141 domain-containing protein</fullName>
    </recommendedName>
</protein>
<keyword evidence="3" id="KW-1185">Reference proteome</keyword>
<accession>A0ABQ6P568</accession>
<evidence type="ECO:0000256" key="1">
    <source>
        <dbReference type="SAM" id="SignalP"/>
    </source>
</evidence>
<keyword evidence="1" id="KW-0732">Signal</keyword>
<sequence length="184" mass="19677">MKPHLPLFRHPGLASRAGLATPAAATLAAALLAVMASAPSRAETRTPDRTCKPGHPSLSVTVTGFSGTTGKVRAQLYGPGGEHFLDKGAWSMRIERQREEAGPMHFCFPIDQPGRYAVAIRHDANVNGKSDWNDGGGFTGNPRLSLFHLKPDFDKAAVEVGSQPVQAKIIMQYRRGLSIGPIAP</sequence>
<feature type="signal peptide" evidence="1">
    <location>
        <begin position="1"/>
        <end position="42"/>
    </location>
</feature>
<evidence type="ECO:0000313" key="3">
    <source>
        <dbReference type="Proteomes" id="UP001187221"/>
    </source>
</evidence>
<evidence type="ECO:0008006" key="4">
    <source>
        <dbReference type="Google" id="ProtNLM"/>
    </source>
</evidence>
<feature type="chain" id="PRO_5046496061" description="DUF2141 domain-containing protein" evidence="1">
    <location>
        <begin position="43"/>
        <end position="184"/>
    </location>
</feature>
<name>A0ABQ6P568_9SPHN</name>
<dbReference type="Proteomes" id="UP001187221">
    <property type="component" value="Unassembled WGS sequence"/>
</dbReference>
<dbReference type="RefSeq" id="WP_317973846.1">
    <property type="nucleotide sequence ID" value="NZ_BTFW01000001.1"/>
</dbReference>
<dbReference type="InterPro" id="IPR018673">
    <property type="entry name" value="DUF2141"/>
</dbReference>
<gene>
    <name evidence="2" type="ORF">NUTIK01_07990</name>
</gene>
<comment type="caution">
    <text evidence="2">The sequence shown here is derived from an EMBL/GenBank/DDBJ whole genome shotgun (WGS) entry which is preliminary data.</text>
</comment>
<reference evidence="2 3" key="1">
    <citation type="submission" date="2023-06" db="EMBL/GenBank/DDBJ databases">
        <title>Draft genome sequence of Novosphingobium sp. strain IK01.</title>
        <authorList>
            <person name="Hatamoto M."/>
            <person name="Ikarashi T."/>
            <person name="Yamaguchi T."/>
        </authorList>
    </citation>
    <scope>NUCLEOTIDE SEQUENCE [LARGE SCALE GENOMIC DNA]</scope>
    <source>
        <strain evidence="2 3">IK01</strain>
    </source>
</reference>
<organism evidence="2 3">
    <name type="scientific">Novosphingobium pituita</name>
    <dbReference type="NCBI Taxonomy" id="3056842"/>
    <lineage>
        <taxon>Bacteria</taxon>
        <taxon>Pseudomonadati</taxon>
        <taxon>Pseudomonadota</taxon>
        <taxon>Alphaproteobacteria</taxon>
        <taxon>Sphingomonadales</taxon>
        <taxon>Sphingomonadaceae</taxon>
        <taxon>Novosphingobium</taxon>
    </lineage>
</organism>
<proteinExistence type="predicted"/>
<dbReference type="Pfam" id="PF09912">
    <property type="entry name" value="DUF2141"/>
    <property type="match status" value="1"/>
</dbReference>
<evidence type="ECO:0000313" key="2">
    <source>
        <dbReference type="EMBL" id="GMM60022.1"/>
    </source>
</evidence>
<dbReference type="EMBL" id="BTFW01000001">
    <property type="protein sequence ID" value="GMM60022.1"/>
    <property type="molecule type" value="Genomic_DNA"/>
</dbReference>